<proteinExistence type="predicted"/>
<organism evidence="1 2">
    <name type="scientific">Chaenocephalus aceratus</name>
    <name type="common">Blackfin icefish</name>
    <name type="synonym">Chaenichthys aceratus</name>
    <dbReference type="NCBI Taxonomy" id="36190"/>
    <lineage>
        <taxon>Eukaryota</taxon>
        <taxon>Metazoa</taxon>
        <taxon>Chordata</taxon>
        <taxon>Craniata</taxon>
        <taxon>Vertebrata</taxon>
        <taxon>Euteleostomi</taxon>
        <taxon>Actinopterygii</taxon>
        <taxon>Neopterygii</taxon>
        <taxon>Teleostei</taxon>
        <taxon>Neoteleostei</taxon>
        <taxon>Acanthomorphata</taxon>
        <taxon>Eupercaria</taxon>
        <taxon>Perciformes</taxon>
        <taxon>Notothenioidei</taxon>
        <taxon>Channichthyidae</taxon>
        <taxon>Chaenocephalus</taxon>
    </lineage>
</organism>
<sequence length="219" mass="24277">MQDTDTEDPDIEGDTEVEEIGTEEPHSSGAMPTAEIAMQTEVETALLTTTIGTSYQPPPIDLDEDSDHSEDQSDDESDDILTGIFHVKMQQQTRMMGDTDDDNTVKKELYADASPLEGQKFLVYGSCLLKLLAICCVCFATCRVQLKRVIGSMVVFEHPPVTTSIGWHQPAKVTDHWLLRSGCRCSTMSSMSILAMDSSFKAVYMVHWNKNDDETGLSK</sequence>
<gene>
    <name evidence="1" type="ORF">KUCAC02_001409</name>
</gene>
<evidence type="ECO:0000313" key="2">
    <source>
        <dbReference type="Proteomes" id="UP001057452"/>
    </source>
</evidence>
<keyword evidence="2" id="KW-1185">Reference proteome</keyword>
<feature type="non-terminal residue" evidence="1">
    <location>
        <position position="219"/>
    </location>
</feature>
<dbReference type="Proteomes" id="UP001057452">
    <property type="component" value="Chromosome 3"/>
</dbReference>
<name>A0ACB9XQJ5_CHAAC</name>
<evidence type="ECO:0000313" key="1">
    <source>
        <dbReference type="EMBL" id="KAI4829736.1"/>
    </source>
</evidence>
<dbReference type="EMBL" id="CM043787">
    <property type="protein sequence ID" value="KAI4829736.1"/>
    <property type="molecule type" value="Genomic_DNA"/>
</dbReference>
<protein>
    <submittedName>
        <fullName evidence="1">Uncharacterized protein</fullName>
    </submittedName>
</protein>
<comment type="caution">
    <text evidence="1">The sequence shown here is derived from an EMBL/GenBank/DDBJ whole genome shotgun (WGS) entry which is preliminary data.</text>
</comment>
<accession>A0ACB9XQJ5</accession>
<reference evidence="1" key="1">
    <citation type="submission" date="2022-05" db="EMBL/GenBank/DDBJ databases">
        <title>Chromosome-level genome of Chaenocephalus aceratus.</title>
        <authorList>
            <person name="Park H."/>
        </authorList>
    </citation>
    <scope>NUCLEOTIDE SEQUENCE</scope>
    <source>
        <strain evidence="1">KU_202001</strain>
    </source>
</reference>